<evidence type="ECO:0000256" key="2">
    <source>
        <dbReference type="SAM" id="Phobius"/>
    </source>
</evidence>
<dbReference type="EMBL" id="BMMK01000008">
    <property type="protein sequence ID" value="GGM51246.1"/>
    <property type="molecule type" value="Genomic_DNA"/>
</dbReference>
<evidence type="ECO:0000313" key="4">
    <source>
        <dbReference type="Proteomes" id="UP000637578"/>
    </source>
</evidence>
<evidence type="ECO:0000256" key="1">
    <source>
        <dbReference type="SAM" id="MobiDB-lite"/>
    </source>
</evidence>
<reference evidence="3" key="2">
    <citation type="submission" date="2020-09" db="EMBL/GenBank/DDBJ databases">
        <authorList>
            <person name="Sun Q."/>
            <person name="Zhou Y."/>
        </authorList>
    </citation>
    <scope>NUCLEOTIDE SEQUENCE</scope>
    <source>
        <strain evidence="3">CGMCC 4.5737</strain>
    </source>
</reference>
<reference evidence="3" key="1">
    <citation type="journal article" date="2014" name="Int. J. Syst. Evol. Microbiol.">
        <title>Complete genome sequence of Corynebacterium casei LMG S-19264T (=DSM 44701T), isolated from a smear-ripened cheese.</title>
        <authorList>
            <consortium name="US DOE Joint Genome Institute (JGI-PGF)"/>
            <person name="Walter F."/>
            <person name="Albersmeier A."/>
            <person name="Kalinowski J."/>
            <person name="Ruckert C."/>
        </authorList>
    </citation>
    <scope>NUCLEOTIDE SEQUENCE</scope>
    <source>
        <strain evidence="3">CGMCC 4.5737</strain>
    </source>
</reference>
<dbReference type="Proteomes" id="UP000637578">
    <property type="component" value="Unassembled WGS sequence"/>
</dbReference>
<keyword evidence="4" id="KW-1185">Reference proteome</keyword>
<accession>A0A8J3CDC7</accession>
<evidence type="ECO:0000313" key="3">
    <source>
        <dbReference type="EMBL" id="GGM51246.1"/>
    </source>
</evidence>
<dbReference type="InterPro" id="IPR036689">
    <property type="entry name" value="ESAT-6-like_sf"/>
</dbReference>
<feature type="transmembrane region" description="Helical" evidence="2">
    <location>
        <begin position="184"/>
        <end position="208"/>
    </location>
</feature>
<keyword evidence="2" id="KW-0472">Membrane</keyword>
<keyword evidence="2" id="KW-0812">Transmembrane</keyword>
<keyword evidence="2" id="KW-1133">Transmembrane helix</keyword>
<organism evidence="3 4">
    <name type="scientific">Longimycelium tulufanense</name>
    <dbReference type="NCBI Taxonomy" id="907463"/>
    <lineage>
        <taxon>Bacteria</taxon>
        <taxon>Bacillati</taxon>
        <taxon>Actinomycetota</taxon>
        <taxon>Actinomycetes</taxon>
        <taxon>Pseudonocardiales</taxon>
        <taxon>Pseudonocardiaceae</taxon>
        <taxon>Longimycelium</taxon>
    </lineage>
</organism>
<gene>
    <name evidence="3" type="ORF">GCM10012275_22710</name>
</gene>
<comment type="caution">
    <text evidence="3">The sequence shown here is derived from an EMBL/GenBank/DDBJ whole genome shotgun (WGS) entry which is preliminary data.</text>
</comment>
<feature type="region of interest" description="Disordered" evidence="1">
    <location>
        <begin position="332"/>
        <end position="394"/>
    </location>
</feature>
<sequence length="394" mass="40613">MSVVDVGDNWSSGAGIVDTFNGLVQTIEDESATEGEKALGVAVGVLGSAADVASFAMNPLSGLLSAGVGWLLEHVSFLREPLDRLMGDPVAIQATTDEIRTIAREVLEVAEQHRTALFGFQGWDGAAAESFRSSMDRLSGEMSSLAKAVGGAGTVVSISGNLVVTLREIMRDLISTLIGELITGALVAAATAVFTFGASIAGYIGYAVGRATTLAAKIGAKIAKLTAALARQGARLGQLGEIMSRLVAGLDRFASAANAVQQAGSAAEGAEGVAALLAESADLPSVNPTVADPVGPPVVSPAAVSDLPRFGIAPDPEPRAPFHPMHRVSEIPTVNPVNDVPTGSRSPANSTPTRAVPRSADNGRQPTVQELADARRMHQWVRDTASSRPPRWAG</sequence>
<dbReference type="SUPFAM" id="SSF140453">
    <property type="entry name" value="EsxAB dimer-like"/>
    <property type="match status" value="1"/>
</dbReference>
<dbReference type="AlphaFoldDB" id="A0A8J3CDC7"/>
<name>A0A8J3CDC7_9PSEU</name>
<feature type="compositionally biased region" description="Polar residues" evidence="1">
    <location>
        <begin position="341"/>
        <end position="353"/>
    </location>
</feature>
<proteinExistence type="predicted"/>
<protein>
    <submittedName>
        <fullName evidence="3">Uncharacterized protein</fullName>
    </submittedName>
</protein>
<dbReference type="RefSeq" id="WP_189056709.1">
    <property type="nucleotide sequence ID" value="NZ_BMMK01000008.1"/>
</dbReference>